<dbReference type="InterPro" id="IPR000700">
    <property type="entry name" value="PAS-assoc_C"/>
</dbReference>
<feature type="domain" description="PAC" evidence="10">
    <location>
        <begin position="209"/>
        <end position="261"/>
    </location>
</feature>
<dbReference type="NCBIfam" id="TIGR00229">
    <property type="entry name" value="sensory_box"/>
    <property type="match status" value="2"/>
</dbReference>
<evidence type="ECO:0000256" key="5">
    <source>
        <dbReference type="ARBA" id="ARBA00022741"/>
    </source>
</evidence>
<reference evidence="11 12" key="1">
    <citation type="submission" date="2021-03" db="EMBL/GenBank/DDBJ databases">
        <title>Genomic Encyclopedia of Type Strains, Phase III (KMG-III): the genomes of soil and plant-associated and newly described type strains.</title>
        <authorList>
            <person name="Whitman W."/>
        </authorList>
    </citation>
    <scope>NUCLEOTIDE SEQUENCE [LARGE SCALE GENOMIC DNA]</scope>
    <source>
        <strain evidence="11 12">IMMIB AFH-6</strain>
    </source>
</reference>
<dbReference type="RefSeq" id="WP_209764774.1">
    <property type="nucleotide sequence ID" value="NZ_JAGINP010000003.1"/>
</dbReference>
<evidence type="ECO:0000256" key="4">
    <source>
        <dbReference type="ARBA" id="ARBA00022679"/>
    </source>
</evidence>
<evidence type="ECO:0000256" key="8">
    <source>
        <dbReference type="ARBA" id="ARBA00023026"/>
    </source>
</evidence>
<evidence type="ECO:0000259" key="10">
    <source>
        <dbReference type="PROSITE" id="PS50113"/>
    </source>
</evidence>
<organism evidence="11 12">
    <name type="scientific">Azospirillum rugosum</name>
    <dbReference type="NCBI Taxonomy" id="416170"/>
    <lineage>
        <taxon>Bacteria</taxon>
        <taxon>Pseudomonadati</taxon>
        <taxon>Pseudomonadota</taxon>
        <taxon>Alphaproteobacteria</taxon>
        <taxon>Rhodospirillales</taxon>
        <taxon>Azospirillaceae</taxon>
        <taxon>Azospirillum</taxon>
    </lineage>
</organism>
<evidence type="ECO:0000259" key="9">
    <source>
        <dbReference type="PROSITE" id="PS50112"/>
    </source>
</evidence>
<evidence type="ECO:0000256" key="6">
    <source>
        <dbReference type="ARBA" id="ARBA00022777"/>
    </source>
</evidence>
<dbReference type="InterPro" id="IPR003594">
    <property type="entry name" value="HATPase_dom"/>
</dbReference>
<dbReference type="Gene3D" id="3.30.565.10">
    <property type="entry name" value="Histidine kinase-like ATPase, C-terminal domain"/>
    <property type="match status" value="1"/>
</dbReference>
<dbReference type="InterPro" id="IPR013767">
    <property type="entry name" value="PAS_fold"/>
</dbReference>
<dbReference type="CDD" id="cd00130">
    <property type="entry name" value="PAS"/>
    <property type="match status" value="2"/>
</dbReference>
<dbReference type="InterPro" id="IPR036890">
    <property type="entry name" value="HATPase_C_sf"/>
</dbReference>
<evidence type="ECO:0000313" key="11">
    <source>
        <dbReference type="EMBL" id="MBP2291342.1"/>
    </source>
</evidence>
<proteinExistence type="predicted"/>
<keyword evidence="8" id="KW-0843">Virulence</keyword>
<dbReference type="EMBL" id="JAGINP010000003">
    <property type="protein sequence ID" value="MBP2291342.1"/>
    <property type="molecule type" value="Genomic_DNA"/>
</dbReference>
<dbReference type="Pfam" id="PF00989">
    <property type="entry name" value="PAS"/>
    <property type="match status" value="1"/>
</dbReference>
<dbReference type="InterPro" id="IPR011495">
    <property type="entry name" value="Sig_transdc_His_kin_sub2_dim/P"/>
</dbReference>
<protein>
    <recommendedName>
        <fullName evidence="2">histidine kinase</fullName>
        <ecNumber evidence="2">2.7.13.3</ecNumber>
    </recommendedName>
</protein>
<dbReference type="SUPFAM" id="SSF55785">
    <property type="entry name" value="PYP-like sensor domain (PAS domain)"/>
    <property type="match status" value="3"/>
</dbReference>
<evidence type="ECO:0000256" key="2">
    <source>
        <dbReference type="ARBA" id="ARBA00012438"/>
    </source>
</evidence>
<name>A0ABS4SFS0_9PROT</name>
<dbReference type="InterPro" id="IPR035965">
    <property type="entry name" value="PAS-like_dom_sf"/>
</dbReference>
<dbReference type="Pfam" id="PF07568">
    <property type="entry name" value="HisKA_2"/>
    <property type="match status" value="1"/>
</dbReference>
<sequence length="622" mass="67313">MEPTDVKRLPWQESILDALDVGIVVLDRHGRVQFWNGWMEAASGVPSATIHGQELVDALPALRDSRLHTAIRDVLDTGAPSVLSHTLNPVLFPLRCADGRRMVHNVLIRPMTANGARYCVIQVTDVTAVVNRERVLREQRDARYRAIVDTAPDAIVTTDTRGVLQWANGAAAQQFGYRPNELIGQSVSLVLAEGSPDWSSLVDRDAADRHAPIELIGRRRDGSRIDLEVSLARWESEGRSFITGILRDITERRRTREELKANALAMRQLAEQTKATLDALPAHIAVLDHGGHIISVNKAWAEGGPGAGFLGDGSIIGDNYLEACASTQAGGADYADALIEGLRGLLLFGGTPVSIEYPGLSAGGPRWYRCLAAPMAAGPFGGAVLMHIDITEIKSMEATLRKLVGQKSTLLREVNHRVKNSLQLVSSLLTLQTMSLPGAAERAHFQDARARIDAIARVHSRLYQTDQFQTIEFGSYLNELCTDLSRASGATLGAIAVKADRIDLPIDQAAPLGLIANELITNAIKHRGAEPANILVELHKTGAPPELAAELIVSDQGPGLPEGFDMRKTRSLGMRLITSLTGQISATVSRLPVERGTSFRIVLTVGEPRNAMLEDSPAEING</sequence>
<dbReference type="PANTHER" id="PTHR41523:SF8">
    <property type="entry name" value="ETHYLENE RESPONSE SENSOR PROTEIN"/>
    <property type="match status" value="1"/>
</dbReference>
<comment type="caution">
    <text evidence="11">The sequence shown here is derived from an EMBL/GenBank/DDBJ whole genome shotgun (WGS) entry which is preliminary data.</text>
</comment>
<dbReference type="InterPro" id="IPR013656">
    <property type="entry name" value="PAS_4"/>
</dbReference>
<dbReference type="Proteomes" id="UP000781958">
    <property type="component" value="Unassembled WGS sequence"/>
</dbReference>
<comment type="catalytic activity">
    <reaction evidence="1">
        <text>ATP + protein L-histidine = ADP + protein N-phospho-L-histidine.</text>
        <dbReference type="EC" id="2.7.13.3"/>
    </reaction>
</comment>
<dbReference type="SMART" id="SM00091">
    <property type="entry name" value="PAS"/>
    <property type="match status" value="2"/>
</dbReference>
<dbReference type="InterPro" id="IPR001610">
    <property type="entry name" value="PAC"/>
</dbReference>
<dbReference type="PROSITE" id="PS50113">
    <property type="entry name" value="PAC"/>
    <property type="match status" value="1"/>
</dbReference>
<keyword evidence="3" id="KW-0597">Phosphoprotein</keyword>
<feature type="domain" description="PAS" evidence="9">
    <location>
        <begin position="15"/>
        <end position="78"/>
    </location>
</feature>
<dbReference type="Pfam" id="PF08448">
    <property type="entry name" value="PAS_4"/>
    <property type="match status" value="2"/>
</dbReference>
<dbReference type="PANTHER" id="PTHR41523">
    <property type="entry name" value="TWO-COMPONENT SYSTEM SENSOR PROTEIN"/>
    <property type="match status" value="1"/>
</dbReference>
<keyword evidence="4" id="KW-0808">Transferase</keyword>
<dbReference type="SMART" id="SM00086">
    <property type="entry name" value="PAC"/>
    <property type="match status" value="2"/>
</dbReference>
<dbReference type="EC" id="2.7.13.3" evidence="2"/>
<dbReference type="SMART" id="SM00387">
    <property type="entry name" value="HATPase_c"/>
    <property type="match status" value="1"/>
</dbReference>
<dbReference type="Gene3D" id="3.30.450.20">
    <property type="entry name" value="PAS domain"/>
    <property type="match status" value="3"/>
</dbReference>
<dbReference type="InterPro" id="IPR000014">
    <property type="entry name" value="PAS"/>
</dbReference>
<keyword evidence="5" id="KW-0547">Nucleotide-binding</keyword>
<keyword evidence="6" id="KW-0418">Kinase</keyword>
<feature type="domain" description="PAS" evidence="9">
    <location>
        <begin position="140"/>
        <end position="186"/>
    </location>
</feature>
<dbReference type="PROSITE" id="PS50112">
    <property type="entry name" value="PAS"/>
    <property type="match status" value="2"/>
</dbReference>
<gene>
    <name evidence="11" type="ORF">J2851_001091</name>
</gene>
<dbReference type="SUPFAM" id="SSF55874">
    <property type="entry name" value="ATPase domain of HSP90 chaperone/DNA topoisomerase II/histidine kinase"/>
    <property type="match status" value="1"/>
</dbReference>
<keyword evidence="12" id="KW-1185">Reference proteome</keyword>
<keyword evidence="7" id="KW-0067">ATP-binding</keyword>
<evidence type="ECO:0000256" key="7">
    <source>
        <dbReference type="ARBA" id="ARBA00022840"/>
    </source>
</evidence>
<dbReference type="Pfam" id="PF02518">
    <property type="entry name" value="HATPase_c"/>
    <property type="match status" value="1"/>
</dbReference>
<evidence type="ECO:0000313" key="12">
    <source>
        <dbReference type="Proteomes" id="UP000781958"/>
    </source>
</evidence>
<evidence type="ECO:0000256" key="1">
    <source>
        <dbReference type="ARBA" id="ARBA00000085"/>
    </source>
</evidence>
<evidence type="ECO:0000256" key="3">
    <source>
        <dbReference type="ARBA" id="ARBA00022553"/>
    </source>
</evidence>
<accession>A0ABS4SFS0</accession>